<dbReference type="OMA" id="RCVEEYM"/>
<dbReference type="InParanoid" id="W5NN77"/>
<dbReference type="RefSeq" id="XP_015198627.1">
    <property type="nucleotide sequence ID" value="XM_015343141.2"/>
</dbReference>
<feature type="signal peptide" evidence="2">
    <location>
        <begin position="1"/>
        <end position="26"/>
    </location>
</feature>
<dbReference type="GO" id="GO:0005634">
    <property type="term" value="C:nucleus"/>
    <property type="evidence" value="ECO:0000318"/>
    <property type="project" value="GO_Central"/>
</dbReference>
<feature type="compositionally biased region" description="Polar residues" evidence="1">
    <location>
        <begin position="394"/>
        <end position="410"/>
    </location>
</feature>
<feature type="region of interest" description="Disordered" evidence="1">
    <location>
        <begin position="28"/>
        <end position="184"/>
    </location>
</feature>
<dbReference type="GO" id="GO:0012506">
    <property type="term" value="C:vesicle membrane"/>
    <property type="evidence" value="ECO:0000318"/>
    <property type="project" value="GO_Central"/>
</dbReference>
<dbReference type="GO" id="GO:0001786">
    <property type="term" value="F:phosphatidylserine binding"/>
    <property type="evidence" value="ECO:0000318"/>
    <property type="project" value="GO_Central"/>
</dbReference>
<evidence type="ECO:0000256" key="1">
    <source>
        <dbReference type="SAM" id="MobiDB-lite"/>
    </source>
</evidence>
<dbReference type="STRING" id="7918.ENSLOCP00000022086"/>
<sequence>MLRPAVRLSLLALLLLLGLHCDPAWGKGRGGGSRGGGSKSSGSKGSSWNFGKSKTGQTGSTGQTRNTGTAAGKPNPGSYPKQQYPAGGYPQQYPNQNPGGAGANPGGYPNQYPAGGYPNQNPGRAGANPGGYPNQYPAGGYPNQYPNQNPGRAGANPGGYPNQYPAGGYPNQYPGGYPNQYPARGGVNPGGYPNQYPAAGGYPHAYPGGAGYPGGGQGWGQPAGYPNWNPNNKFPSPRFGGYGHGAGGYGAGGSPFSRTAQDMGYGPSHKSKGFGKKAAMAAGVGAVAGMAVGYGLGRFPRPNFNFHSPEEAHYYNHYMWRRYGSRSTDENDYGRDYQYNPPPQGYDSFMDNCIKRPDLLPQPEATPPPASDGPAPGHTPGNAPGNPGAEPNGTLPSQVNNSTANGTQAVSDAGLAMPSPQGTGPDGEGPGIPSPSLGEQEQDDNDTVSIMEIGYPELIEQLKVRRCVEMYITYSDSYLQKQTDTRGAPNPKGAGTQQLPLCQGLVLLVTTSLTLLTSTLLLQ</sequence>
<feature type="compositionally biased region" description="Gly residues" evidence="1">
    <location>
        <begin position="28"/>
        <end position="39"/>
    </location>
</feature>
<protein>
    <submittedName>
        <fullName evidence="3">Prion protein, related sequence 3</fullName>
    </submittedName>
</protein>
<dbReference type="eggNOG" id="ENOG502QTSK">
    <property type="taxonomic scope" value="Eukaryota"/>
</dbReference>
<evidence type="ECO:0000256" key="2">
    <source>
        <dbReference type="SAM" id="SignalP"/>
    </source>
</evidence>
<dbReference type="HOGENOM" id="CLU_042933_0_0_1"/>
<organism evidence="3 4">
    <name type="scientific">Lepisosteus oculatus</name>
    <name type="common">Spotted gar</name>
    <dbReference type="NCBI Taxonomy" id="7918"/>
    <lineage>
        <taxon>Eukaryota</taxon>
        <taxon>Metazoa</taxon>
        <taxon>Chordata</taxon>
        <taxon>Craniata</taxon>
        <taxon>Vertebrata</taxon>
        <taxon>Euteleostomi</taxon>
        <taxon>Actinopterygii</taxon>
        <taxon>Neopterygii</taxon>
        <taxon>Holostei</taxon>
        <taxon>Semionotiformes</taxon>
        <taxon>Lepisosteidae</taxon>
        <taxon>Lepisosteus</taxon>
    </lineage>
</organism>
<keyword evidence="4" id="KW-1185">Reference proteome</keyword>
<reference evidence="3" key="2">
    <citation type="submission" date="2025-08" db="UniProtKB">
        <authorList>
            <consortium name="Ensembl"/>
        </authorList>
    </citation>
    <scope>IDENTIFICATION</scope>
</reference>
<feature type="compositionally biased region" description="Low complexity" evidence="1">
    <location>
        <begin position="79"/>
        <end position="98"/>
    </location>
</feature>
<feature type="compositionally biased region" description="Low complexity" evidence="1">
    <location>
        <begin position="164"/>
        <end position="183"/>
    </location>
</feature>
<dbReference type="GeneTree" id="ENSGT00530000064873"/>
<proteinExistence type="predicted"/>
<dbReference type="EMBL" id="AHAT01031440">
    <property type="status" value="NOT_ANNOTATED_CDS"/>
    <property type="molecule type" value="Genomic_DNA"/>
</dbReference>
<dbReference type="GO" id="GO:0005886">
    <property type="term" value="C:plasma membrane"/>
    <property type="evidence" value="ECO:0000318"/>
    <property type="project" value="GO_Central"/>
</dbReference>
<feature type="compositionally biased region" description="Low complexity" evidence="1">
    <location>
        <begin position="40"/>
        <end position="69"/>
    </location>
</feature>
<reference evidence="3" key="3">
    <citation type="submission" date="2025-09" db="UniProtKB">
        <authorList>
            <consortium name="Ensembl"/>
        </authorList>
    </citation>
    <scope>IDENTIFICATION</scope>
</reference>
<dbReference type="GO" id="GO:0005544">
    <property type="term" value="F:calcium-dependent phospholipid binding"/>
    <property type="evidence" value="ECO:0000318"/>
    <property type="project" value="GO_Central"/>
</dbReference>
<keyword evidence="2" id="KW-0732">Signal</keyword>
<feature type="chain" id="PRO_5004870019" evidence="2">
    <location>
        <begin position="27"/>
        <end position="523"/>
    </location>
</feature>
<dbReference type="AlphaFoldDB" id="W5NN77"/>
<dbReference type="Proteomes" id="UP000018468">
    <property type="component" value="Linkage group LG1"/>
</dbReference>
<dbReference type="GeneID" id="102690852"/>
<evidence type="ECO:0000313" key="3">
    <source>
        <dbReference type="Ensembl" id="ENSLOCP00000022086.1"/>
    </source>
</evidence>
<dbReference type="Ensembl" id="ENSLOCT00000022127.1">
    <property type="protein sequence ID" value="ENSLOCP00000022086.1"/>
    <property type="gene ID" value="ENSLOCG00000017985.1"/>
</dbReference>
<dbReference type="SUPFAM" id="SSF54098">
    <property type="entry name" value="Prion-like"/>
    <property type="match status" value="1"/>
</dbReference>
<accession>W5NN77</accession>
<dbReference type="GO" id="GO:0051260">
    <property type="term" value="P:protein homooligomerization"/>
    <property type="evidence" value="ECO:0007669"/>
    <property type="project" value="InterPro"/>
</dbReference>
<feature type="compositionally biased region" description="Low complexity" evidence="1">
    <location>
        <begin position="373"/>
        <end position="393"/>
    </location>
</feature>
<feature type="region of interest" description="Disordered" evidence="1">
    <location>
        <begin position="327"/>
        <end position="443"/>
    </location>
</feature>
<evidence type="ECO:0000313" key="4">
    <source>
        <dbReference type="Proteomes" id="UP000018468"/>
    </source>
</evidence>
<dbReference type="KEGG" id="loc:102690852"/>
<reference evidence="4" key="1">
    <citation type="submission" date="2011-12" db="EMBL/GenBank/DDBJ databases">
        <title>The Draft Genome of Lepisosteus oculatus.</title>
        <authorList>
            <consortium name="The Broad Institute Genome Assembly &amp; Analysis Group"/>
            <consortium name="Computational R&amp;D Group"/>
            <consortium name="and Sequencing Platform"/>
            <person name="Di Palma F."/>
            <person name="Alfoldi J."/>
            <person name="Johnson J."/>
            <person name="Berlin A."/>
            <person name="Gnerre S."/>
            <person name="Jaffe D."/>
            <person name="MacCallum I."/>
            <person name="Young S."/>
            <person name="Walker B.J."/>
            <person name="Lander E.S."/>
            <person name="Lindblad-Toh K."/>
        </authorList>
    </citation>
    <scope>NUCLEOTIDE SEQUENCE [LARGE SCALE GENOMIC DNA]</scope>
</reference>
<dbReference type="GO" id="GO:0005737">
    <property type="term" value="C:cytoplasm"/>
    <property type="evidence" value="ECO:0000318"/>
    <property type="project" value="GO_Central"/>
</dbReference>
<dbReference type="Bgee" id="ENSLOCG00000017985">
    <property type="expression patterns" value="Expressed in camera-type eye and 13 other cell types or tissues"/>
</dbReference>
<dbReference type="Gene3D" id="1.10.790.10">
    <property type="entry name" value="Prion/Doppel protein, beta-ribbon domain"/>
    <property type="match status" value="1"/>
</dbReference>
<dbReference type="OrthoDB" id="7617494at2759"/>
<dbReference type="InterPro" id="IPR036924">
    <property type="entry name" value="Prion/Doppel_b-ribbon_dom_sf"/>
</dbReference>
<name>W5NN77_LEPOC</name>